<keyword evidence="1" id="KW-0472">Membrane</keyword>
<dbReference type="RefSeq" id="WP_174134583.1">
    <property type="nucleotide sequence ID" value="NZ_JABUFE010000001.1"/>
</dbReference>
<evidence type="ECO:0000313" key="2">
    <source>
        <dbReference type="EMBL" id="NSX53474.1"/>
    </source>
</evidence>
<dbReference type="EMBL" id="JABUFE010000001">
    <property type="protein sequence ID" value="NSX53474.1"/>
    <property type="molecule type" value="Genomic_DNA"/>
</dbReference>
<proteinExistence type="predicted"/>
<protein>
    <submittedName>
        <fullName evidence="2">Uncharacterized protein</fullName>
    </submittedName>
</protein>
<accession>A0ABX2IKT1</accession>
<comment type="caution">
    <text evidence="2">The sequence shown here is derived from an EMBL/GenBank/DDBJ whole genome shotgun (WGS) entry which is preliminary data.</text>
</comment>
<name>A0ABX2IKT1_9RHOB</name>
<keyword evidence="1" id="KW-1133">Transmembrane helix</keyword>
<sequence>MAKRKSNPRLMLRLVGLTVIIGALAMGVGLPALLMSQEGTRISDPDALRRIIFMILGGGLGAGAVLILISFFVKGRDG</sequence>
<organism evidence="2 3">
    <name type="scientific">Parasulfitobacter algicola</name>
    <dbReference type="NCBI Taxonomy" id="2614809"/>
    <lineage>
        <taxon>Bacteria</taxon>
        <taxon>Pseudomonadati</taxon>
        <taxon>Pseudomonadota</taxon>
        <taxon>Alphaproteobacteria</taxon>
        <taxon>Rhodobacterales</taxon>
        <taxon>Roseobacteraceae</taxon>
        <taxon>Parasulfitobacter</taxon>
    </lineage>
</organism>
<feature type="transmembrane region" description="Helical" evidence="1">
    <location>
        <begin position="52"/>
        <end position="73"/>
    </location>
</feature>
<dbReference type="Proteomes" id="UP000777935">
    <property type="component" value="Unassembled WGS sequence"/>
</dbReference>
<keyword evidence="3" id="KW-1185">Reference proteome</keyword>
<reference evidence="2 3" key="1">
    <citation type="submission" date="2020-06" db="EMBL/GenBank/DDBJ databases">
        <title>Sulfitobacter algicola sp. nov., isolated from green algae.</title>
        <authorList>
            <person name="Wang C."/>
        </authorList>
    </citation>
    <scope>NUCLEOTIDE SEQUENCE [LARGE SCALE GENOMIC DNA]</scope>
    <source>
        <strain evidence="2 3">1151</strain>
    </source>
</reference>
<keyword evidence="1" id="KW-0812">Transmembrane</keyword>
<evidence type="ECO:0000313" key="3">
    <source>
        <dbReference type="Proteomes" id="UP000777935"/>
    </source>
</evidence>
<gene>
    <name evidence="2" type="ORF">HRQ87_01515</name>
</gene>
<evidence type="ECO:0000256" key="1">
    <source>
        <dbReference type="SAM" id="Phobius"/>
    </source>
</evidence>